<evidence type="ECO:0000256" key="5">
    <source>
        <dbReference type="ARBA" id="ARBA00022833"/>
    </source>
</evidence>
<comment type="caution">
    <text evidence="8">The sequence shown here is derived from an EMBL/GenBank/DDBJ whole genome shotgun (WGS) entry which is preliminary data.</text>
</comment>
<dbReference type="InterPro" id="IPR013083">
    <property type="entry name" value="Znf_RING/FYVE/PHD"/>
</dbReference>
<dbReference type="EMBL" id="JAVXUP010000142">
    <property type="protein sequence ID" value="KAK3036627.1"/>
    <property type="molecule type" value="Genomic_DNA"/>
</dbReference>
<gene>
    <name evidence="8" type="ORF">RJ639_030196</name>
</gene>
<dbReference type="Pfam" id="PF17123">
    <property type="entry name" value="zf-RING_11"/>
    <property type="match status" value="1"/>
</dbReference>
<evidence type="ECO:0000256" key="6">
    <source>
        <dbReference type="SAM" id="MobiDB-lite"/>
    </source>
</evidence>
<dbReference type="Proteomes" id="UP001188597">
    <property type="component" value="Unassembled WGS sequence"/>
</dbReference>
<evidence type="ECO:0000256" key="3">
    <source>
        <dbReference type="ARBA" id="ARBA00022723"/>
    </source>
</evidence>
<keyword evidence="9" id="KW-1185">Reference proteome</keyword>
<dbReference type="GO" id="GO:0005737">
    <property type="term" value="C:cytoplasm"/>
    <property type="evidence" value="ECO:0007669"/>
    <property type="project" value="TreeGrafter"/>
</dbReference>
<dbReference type="GO" id="GO:0016567">
    <property type="term" value="P:protein ubiquitination"/>
    <property type="evidence" value="ECO:0007669"/>
    <property type="project" value="TreeGrafter"/>
</dbReference>
<evidence type="ECO:0000259" key="7">
    <source>
        <dbReference type="Pfam" id="PF17123"/>
    </source>
</evidence>
<protein>
    <recommendedName>
        <fullName evidence="2">RING-type E3 ubiquitin transferase</fullName>
        <ecNumber evidence="2">2.3.2.27</ecNumber>
    </recommendedName>
</protein>
<evidence type="ECO:0000313" key="8">
    <source>
        <dbReference type="EMBL" id="KAK3036627.1"/>
    </source>
</evidence>
<sequence>MPMSASSPSQSQATPSSTPPSQSSGMLSEVVAALARDGVALTMSDNGLSFTLNLNELSGNDRMDDAMYDELHEKKEPLPASKASIEALPKVKMQEEGVPCAICLTDLSVGVESKEMPCEHKYHPDCIDQ</sequence>
<feature type="domain" description="RING-type" evidence="7">
    <location>
        <begin position="100"/>
        <end position="127"/>
    </location>
</feature>
<dbReference type="SUPFAM" id="SSF57850">
    <property type="entry name" value="RING/U-box"/>
    <property type="match status" value="1"/>
</dbReference>
<dbReference type="InterPro" id="IPR001841">
    <property type="entry name" value="Znf_RING"/>
</dbReference>
<evidence type="ECO:0000313" key="9">
    <source>
        <dbReference type="Proteomes" id="UP001188597"/>
    </source>
</evidence>
<dbReference type="AlphaFoldDB" id="A0AA88WYH3"/>
<dbReference type="PANTHER" id="PTHR15710">
    <property type="entry name" value="E3 UBIQUITIN-PROTEIN LIGASE PRAJA"/>
    <property type="match status" value="1"/>
</dbReference>
<organism evidence="8 9">
    <name type="scientific">Escallonia herrerae</name>
    <dbReference type="NCBI Taxonomy" id="1293975"/>
    <lineage>
        <taxon>Eukaryota</taxon>
        <taxon>Viridiplantae</taxon>
        <taxon>Streptophyta</taxon>
        <taxon>Embryophyta</taxon>
        <taxon>Tracheophyta</taxon>
        <taxon>Spermatophyta</taxon>
        <taxon>Magnoliopsida</taxon>
        <taxon>eudicotyledons</taxon>
        <taxon>Gunneridae</taxon>
        <taxon>Pentapetalae</taxon>
        <taxon>asterids</taxon>
        <taxon>campanulids</taxon>
        <taxon>Escalloniales</taxon>
        <taxon>Escalloniaceae</taxon>
        <taxon>Escallonia</taxon>
    </lineage>
</organism>
<dbReference type="GO" id="GO:0061630">
    <property type="term" value="F:ubiquitin protein ligase activity"/>
    <property type="evidence" value="ECO:0007669"/>
    <property type="project" value="UniProtKB-EC"/>
</dbReference>
<keyword evidence="4" id="KW-0863">Zinc-finger</keyword>
<feature type="region of interest" description="Disordered" evidence="6">
    <location>
        <begin position="1"/>
        <end position="28"/>
    </location>
</feature>
<evidence type="ECO:0000256" key="2">
    <source>
        <dbReference type="ARBA" id="ARBA00012483"/>
    </source>
</evidence>
<reference evidence="8" key="1">
    <citation type="submission" date="2022-12" db="EMBL/GenBank/DDBJ databases">
        <title>Draft genome assemblies for two species of Escallonia (Escalloniales).</title>
        <authorList>
            <person name="Chanderbali A."/>
            <person name="Dervinis C."/>
            <person name="Anghel I."/>
            <person name="Soltis D."/>
            <person name="Soltis P."/>
            <person name="Zapata F."/>
        </authorList>
    </citation>
    <scope>NUCLEOTIDE SEQUENCE</scope>
    <source>
        <strain evidence="8">UCBG64.0493</strain>
        <tissue evidence="8">Leaf</tissue>
    </source>
</reference>
<evidence type="ECO:0000256" key="1">
    <source>
        <dbReference type="ARBA" id="ARBA00000900"/>
    </source>
</evidence>
<proteinExistence type="predicted"/>
<name>A0AA88WYH3_9ASTE</name>
<dbReference type="PANTHER" id="PTHR15710:SF167">
    <property type="entry name" value="E3 UBIQUITIN-PROTEIN LIGASE RNF126-LIKE"/>
    <property type="match status" value="1"/>
</dbReference>
<dbReference type="Gene3D" id="3.30.40.10">
    <property type="entry name" value="Zinc/RING finger domain, C3HC4 (zinc finger)"/>
    <property type="match status" value="1"/>
</dbReference>
<dbReference type="EC" id="2.3.2.27" evidence="2"/>
<evidence type="ECO:0000256" key="4">
    <source>
        <dbReference type="ARBA" id="ARBA00022771"/>
    </source>
</evidence>
<comment type="catalytic activity">
    <reaction evidence="1">
        <text>S-ubiquitinyl-[E2 ubiquitin-conjugating enzyme]-L-cysteine + [acceptor protein]-L-lysine = [E2 ubiquitin-conjugating enzyme]-L-cysteine + N(6)-ubiquitinyl-[acceptor protein]-L-lysine.</text>
        <dbReference type="EC" id="2.3.2.27"/>
    </reaction>
</comment>
<keyword evidence="3" id="KW-0479">Metal-binding</keyword>
<keyword evidence="5" id="KW-0862">Zinc</keyword>
<feature type="compositionally biased region" description="Low complexity" evidence="6">
    <location>
        <begin position="1"/>
        <end position="24"/>
    </location>
</feature>
<dbReference type="GO" id="GO:0008270">
    <property type="term" value="F:zinc ion binding"/>
    <property type="evidence" value="ECO:0007669"/>
    <property type="project" value="UniProtKB-KW"/>
</dbReference>
<accession>A0AA88WYH3</accession>